<dbReference type="EMBL" id="KI911180">
    <property type="protein sequence ID" value="ETR96999.1"/>
    <property type="molecule type" value="Genomic_DNA"/>
</dbReference>
<evidence type="ECO:0000313" key="1">
    <source>
        <dbReference type="EMBL" id="ETR96999.1"/>
    </source>
</evidence>
<sequence length="64" mass="6742">MAGFDEARNIGFGLASYGRHGALRLCEKFVLYTGLGAGTARPGDLSRPLFSGPDPIELWDGVSG</sequence>
<dbReference type="KEGG" id="trr:M419DRAFT_125463"/>
<protein>
    <submittedName>
        <fullName evidence="1">Uncharacterized protein</fullName>
    </submittedName>
</protein>
<name>A0A024RV10_HYPJR</name>
<evidence type="ECO:0000313" key="2">
    <source>
        <dbReference type="Proteomes" id="UP000024376"/>
    </source>
</evidence>
<organism evidence="1 2">
    <name type="scientific">Hypocrea jecorina (strain ATCC 56765 / BCRC 32924 / NRRL 11460 / Rut C-30)</name>
    <name type="common">Trichoderma reesei</name>
    <dbReference type="NCBI Taxonomy" id="1344414"/>
    <lineage>
        <taxon>Eukaryota</taxon>
        <taxon>Fungi</taxon>
        <taxon>Dikarya</taxon>
        <taxon>Ascomycota</taxon>
        <taxon>Pezizomycotina</taxon>
        <taxon>Sordariomycetes</taxon>
        <taxon>Hypocreomycetidae</taxon>
        <taxon>Hypocreales</taxon>
        <taxon>Hypocreaceae</taxon>
        <taxon>Trichoderma</taxon>
    </lineage>
</organism>
<proteinExistence type="predicted"/>
<dbReference type="HOGENOM" id="CLU_2869259_0_0_1"/>
<accession>A0A024RV10</accession>
<dbReference type="Proteomes" id="UP000024376">
    <property type="component" value="Unassembled WGS sequence"/>
</dbReference>
<dbReference type="AlphaFoldDB" id="A0A024RV10"/>
<gene>
    <name evidence="1" type="ORF">M419DRAFT_125463</name>
</gene>
<reference evidence="2" key="1">
    <citation type="journal article" date="2013" name="Ind. Biotechnol.">
        <title>Comparative genomics analysis of Trichoderma reesei strains.</title>
        <authorList>
            <person name="Koike H."/>
            <person name="Aerts A."/>
            <person name="LaButti K."/>
            <person name="Grigoriev I.V."/>
            <person name="Baker S.E."/>
        </authorList>
    </citation>
    <scope>NUCLEOTIDE SEQUENCE [LARGE SCALE GENOMIC DNA]</scope>
    <source>
        <strain evidence="2">ATCC 56765 / BCRC 32924 / NRRL 11460 / Rut C-30</strain>
    </source>
</reference>